<dbReference type="Gene3D" id="3.30.300.30">
    <property type="match status" value="1"/>
</dbReference>
<comment type="similarity">
    <text evidence="1">Belongs to the ATP-dependent AMP-binding enzyme family.</text>
</comment>
<evidence type="ECO:0000256" key="1">
    <source>
        <dbReference type="ARBA" id="ARBA00006432"/>
    </source>
</evidence>
<protein>
    <submittedName>
        <fullName evidence="4">AMP-binding protein</fullName>
    </submittedName>
</protein>
<dbReference type="InterPro" id="IPR000873">
    <property type="entry name" value="AMP-dep_synth/lig_dom"/>
</dbReference>
<reference evidence="4 5" key="1">
    <citation type="submission" date="2021-12" db="EMBL/GenBank/DDBJ databases">
        <title>Discovery of the Pendulisporaceae a myxobacterial family with distinct sporulation behavior and unique specialized metabolism.</title>
        <authorList>
            <person name="Garcia R."/>
            <person name="Popoff A."/>
            <person name="Bader C.D."/>
            <person name="Loehr J."/>
            <person name="Walesch S."/>
            <person name="Walt C."/>
            <person name="Boldt J."/>
            <person name="Bunk B."/>
            <person name="Haeckl F.J.F.P.J."/>
            <person name="Gunesch A.P."/>
            <person name="Birkelbach J."/>
            <person name="Nuebel U."/>
            <person name="Pietschmann T."/>
            <person name="Bach T."/>
            <person name="Mueller R."/>
        </authorList>
    </citation>
    <scope>NUCLEOTIDE SEQUENCE [LARGE SCALE GENOMIC DNA]</scope>
    <source>
        <strain evidence="4 5">MSr12523</strain>
    </source>
</reference>
<dbReference type="Proteomes" id="UP001379533">
    <property type="component" value="Chromosome"/>
</dbReference>
<dbReference type="InterPro" id="IPR025110">
    <property type="entry name" value="AMP-bd_C"/>
</dbReference>
<dbReference type="Gene3D" id="3.40.50.12780">
    <property type="entry name" value="N-terminal domain of ligase-like"/>
    <property type="match status" value="1"/>
</dbReference>
<dbReference type="PANTHER" id="PTHR22754:SF32">
    <property type="entry name" value="DISCO-INTERACTING PROTEIN 2"/>
    <property type="match status" value="1"/>
</dbReference>
<name>A0ABZ2K7U2_9BACT</name>
<dbReference type="PANTHER" id="PTHR22754">
    <property type="entry name" value="DISCO-INTERACTING PROTEIN 2 DIP2 -RELATED"/>
    <property type="match status" value="1"/>
</dbReference>
<gene>
    <name evidence="4" type="ORF">LZC95_41530</name>
</gene>
<dbReference type="Pfam" id="PF00501">
    <property type="entry name" value="AMP-binding"/>
    <property type="match status" value="1"/>
</dbReference>
<evidence type="ECO:0000313" key="5">
    <source>
        <dbReference type="Proteomes" id="UP001379533"/>
    </source>
</evidence>
<dbReference type="SUPFAM" id="SSF56801">
    <property type="entry name" value="Acetyl-CoA synthetase-like"/>
    <property type="match status" value="1"/>
</dbReference>
<dbReference type="Pfam" id="PF23024">
    <property type="entry name" value="AMP-dom_DIP2-like"/>
    <property type="match status" value="1"/>
</dbReference>
<sequence>MTSPVLDSLLAPLKGRGAARRITFVAESGHDSSTSYADLMQLALARCAALRELDVHEHDLVMLAYPSSEEYLGLLLGCILAGVVPCTMPLPGKRLLDTTHNVIDVACRLYRPKVLFTTDGCVEAVQPLSGELGMRVVGSTGVLAASAAGKPPRLTEKTLEAPHHVQLTSGSVAHPKAAVLSHRNVLDNVRGIARALDYDSEVDRTVLWLPLYHDMGLITLLSTLHHQSELTLMQPGSFIRNPLGWLKRMASSGSSTTVAPTFALRYCLRRFNAERMQGVDLSRCRHLVVGAERVDEETLHEFARTFAPYGFRGAALQPCYGMAETTLAATMQRVTELPHPAPPAEALYFARSDAQAQGAVSVGKPLAGMEVAIRDERGHSLGERATGEVFLRGTSVMLGYLPTRTAQAPAVVDPGGWLATGDIGYVADGHLFILGRKKEIIIIRGLNYFPQEIEEAIADHPIISKDGCAAVGVHDEAKGTENLVLLIEAPAGDVSPTARAELQALLLQRIGFAAHDLVFVQPGALPRTTSGKLQRLKCRELLAAGRAA</sequence>
<dbReference type="InterPro" id="IPR042099">
    <property type="entry name" value="ANL_N_sf"/>
</dbReference>
<dbReference type="InterPro" id="IPR045851">
    <property type="entry name" value="AMP-bd_C_sf"/>
</dbReference>
<proteinExistence type="inferred from homology"/>
<accession>A0ABZ2K7U2</accession>
<organism evidence="4 5">
    <name type="scientific">Pendulispora brunnea</name>
    <dbReference type="NCBI Taxonomy" id="2905690"/>
    <lineage>
        <taxon>Bacteria</taxon>
        <taxon>Pseudomonadati</taxon>
        <taxon>Myxococcota</taxon>
        <taxon>Myxococcia</taxon>
        <taxon>Myxococcales</taxon>
        <taxon>Sorangiineae</taxon>
        <taxon>Pendulisporaceae</taxon>
        <taxon>Pendulispora</taxon>
    </lineage>
</organism>
<dbReference type="EMBL" id="CP089982">
    <property type="protein sequence ID" value="WXA92919.1"/>
    <property type="molecule type" value="Genomic_DNA"/>
</dbReference>
<feature type="domain" description="AMP-dependent synthetase/ligase" evidence="2">
    <location>
        <begin position="24"/>
        <end position="401"/>
    </location>
</feature>
<evidence type="ECO:0000313" key="4">
    <source>
        <dbReference type="EMBL" id="WXA92919.1"/>
    </source>
</evidence>
<feature type="domain" description="AMP-binding enzyme C-terminal" evidence="3">
    <location>
        <begin position="438"/>
        <end position="538"/>
    </location>
</feature>
<dbReference type="RefSeq" id="WP_394843518.1">
    <property type="nucleotide sequence ID" value="NZ_CP089982.1"/>
</dbReference>
<evidence type="ECO:0000259" key="3">
    <source>
        <dbReference type="Pfam" id="PF23024"/>
    </source>
</evidence>
<evidence type="ECO:0000259" key="2">
    <source>
        <dbReference type="Pfam" id="PF00501"/>
    </source>
</evidence>
<keyword evidence="5" id="KW-1185">Reference proteome</keyword>